<evidence type="ECO:0000313" key="10">
    <source>
        <dbReference type="Proteomes" id="UP000053328"/>
    </source>
</evidence>
<dbReference type="PANTHER" id="PTHR47782">
    <property type="entry name" value="ZN(II)2CYS6 TRANSCRIPTION FACTOR (EUROFUNG)-RELATED"/>
    <property type="match status" value="1"/>
</dbReference>
<dbReference type="GO" id="GO:0008270">
    <property type="term" value="F:zinc ion binding"/>
    <property type="evidence" value="ECO:0007669"/>
    <property type="project" value="InterPro"/>
</dbReference>
<dbReference type="Proteomes" id="UP000053328">
    <property type="component" value="Unassembled WGS sequence"/>
</dbReference>
<dbReference type="InterPro" id="IPR007219">
    <property type="entry name" value="XnlR_reg_dom"/>
</dbReference>
<keyword evidence="5" id="KW-0238">DNA-binding</keyword>
<keyword evidence="2" id="KW-0479">Metal-binding</keyword>
<reference evidence="9 10" key="1">
    <citation type="submission" date="2015-01" db="EMBL/GenBank/DDBJ databases">
        <title>The Genome Sequence of Exophiala spinifera CBS89968.</title>
        <authorList>
            <consortium name="The Broad Institute Genomics Platform"/>
            <person name="Cuomo C."/>
            <person name="de Hoog S."/>
            <person name="Gorbushina A."/>
            <person name="Stielow B."/>
            <person name="Teixiera M."/>
            <person name="Abouelleil A."/>
            <person name="Chapman S.B."/>
            <person name="Priest M."/>
            <person name="Young S.K."/>
            <person name="Wortman J."/>
            <person name="Nusbaum C."/>
            <person name="Birren B."/>
        </authorList>
    </citation>
    <scope>NUCLEOTIDE SEQUENCE [LARGE SCALE GENOMIC DNA]</scope>
    <source>
        <strain evidence="9 10">CBS 89968</strain>
    </source>
</reference>
<gene>
    <name evidence="9" type="ORF">PV08_10515</name>
</gene>
<comment type="subcellular location">
    <subcellularLocation>
        <location evidence="1">Nucleus</location>
    </subcellularLocation>
</comment>
<dbReference type="SMART" id="SM00906">
    <property type="entry name" value="Fungal_trans"/>
    <property type="match status" value="1"/>
</dbReference>
<proteinExistence type="predicted"/>
<dbReference type="InterPro" id="IPR036864">
    <property type="entry name" value="Zn2-C6_fun-type_DNA-bd_sf"/>
</dbReference>
<accession>A0A0D2AXM9</accession>
<evidence type="ECO:0000313" key="9">
    <source>
        <dbReference type="EMBL" id="KIW11215.1"/>
    </source>
</evidence>
<feature type="domain" description="Zn(2)-C6 fungal-type" evidence="8">
    <location>
        <begin position="16"/>
        <end position="46"/>
    </location>
</feature>
<dbReference type="OrthoDB" id="5296287at2759"/>
<evidence type="ECO:0000256" key="5">
    <source>
        <dbReference type="ARBA" id="ARBA00023125"/>
    </source>
</evidence>
<dbReference type="GO" id="GO:0005634">
    <property type="term" value="C:nucleus"/>
    <property type="evidence" value="ECO:0007669"/>
    <property type="project" value="UniProtKB-SubCell"/>
</dbReference>
<dbReference type="PANTHER" id="PTHR47782:SF12">
    <property type="entry name" value="ZN(II)2CYS6 TRANSCRIPTION FACTOR (EUROFUNG)"/>
    <property type="match status" value="1"/>
</dbReference>
<evidence type="ECO:0000256" key="1">
    <source>
        <dbReference type="ARBA" id="ARBA00004123"/>
    </source>
</evidence>
<dbReference type="STRING" id="91928.A0A0D2AXM9"/>
<evidence type="ECO:0000256" key="4">
    <source>
        <dbReference type="ARBA" id="ARBA00023015"/>
    </source>
</evidence>
<dbReference type="GO" id="GO:0045944">
    <property type="term" value="P:positive regulation of transcription by RNA polymerase II"/>
    <property type="evidence" value="ECO:0007669"/>
    <property type="project" value="TreeGrafter"/>
</dbReference>
<dbReference type="RefSeq" id="XP_016231431.1">
    <property type="nucleotide sequence ID" value="XM_016384829.1"/>
</dbReference>
<dbReference type="Pfam" id="PF00172">
    <property type="entry name" value="Zn_clus"/>
    <property type="match status" value="1"/>
</dbReference>
<dbReference type="GO" id="GO:0043565">
    <property type="term" value="F:sequence-specific DNA binding"/>
    <property type="evidence" value="ECO:0007669"/>
    <property type="project" value="TreeGrafter"/>
</dbReference>
<keyword evidence="6" id="KW-0804">Transcription</keyword>
<dbReference type="EMBL" id="KN847499">
    <property type="protein sequence ID" value="KIW11215.1"/>
    <property type="molecule type" value="Genomic_DNA"/>
</dbReference>
<keyword evidence="3" id="KW-0862">Zinc</keyword>
<dbReference type="GO" id="GO:0000981">
    <property type="term" value="F:DNA-binding transcription factor activity, RNA polymerase II-specific"/>
    <property type="evidence" value="ECO:0007669"/>
    <property type="project" value="InterPro"/>
</dbReference>
<protein>
    <recommendedName>
        <fullName evidence="8">Zn(2)-C6 fungal-type domain-containing protein</fullName>
    </recommendedName>
</protein>
<dbReference type="SMART" id="SM00066">
    <property type="entry name" value="GAL4"/>
    <property type="match status" value="1"/>
</dbReference>
<dbReference type="CDD" id="cd12148">
    <property type="entry name" value="fungal_TF_MHR"/>
    <property type="match status" value="1"/>
</dbReference>
<sequence>MSLLKKEAHTEWKLPACERCRLRKVKCDTLPPKCTSCRRGDAACIIVDPDSRERYTRDGLYQLEQKLQLLEQTTAHLASNPQVASPASPSATKGTRTQYVGDGSGLHFFNELSSHTTAGLPLTEEAPYLQHKWPDYATIAPHSLPTSDIAQLLVDHWISHVYLLHPFLAEKEVLDTFRRVYNATQNHATPDDLYRLHMIFAISSVTTFRRGQTQEHPYGYFRAAQHYFGQVSMTGSMQGIQNVLLIARFAMYYHVDCSIWDLSRFCIRQCIALELHRPPAHVLSPFEEQLRRNVFWDCYIHDRYSSGILGRPYAIAEDDITVELPVERTEADLANGSTLEDSTSHGRPDPPNKASVFCFLIKLRRLFTRISTCFYTTYGHTESQRRSLAHAARVRTDLDCFMRDLDRLRSEAPVFDDLKSLYERPQWYDFIIEKDRLTLLRGAITHMPVDRLQPPRKLLLTAMECATRVLGLYNAMFSSGHITWTRSYFQIMFTSGLTIMYTMSALREEKKRLQKDVVNPFSQATHALITTAELMKVFVTEMPDASRFATVFEMLVKHYTGTGTRARPSRGVSPLQHGVLVPGASRPSGNHDTDSEVAISRPLSSQEVRVEEMPNNDIPPLGGGPADFSQGGGYDFGNEFDLDGLPDWSLHPGTDNILGQVEASLGEYAWGMAPDDSVWSQWDVFQNMP</sequence>
<evidence type="ECO:0000256" key="6">
    <source>
        <dbReference type="ARBA" id="ARBA00023163"/>
    </source>
</evidence>
<dbReference type="Gene3D" id="4.10.240.10">
    <property type="entry name" value="Zn(2)-C6 fungal-type DNA-binding domain"/>
    <property type="match status" value="1"/>
</dbReference>
<dbReference type="InterPro" id="IPR001138">
    <property type="entry name" value="Zn2Cys6_DnaBD"/>
</dbReference>
<evidence type="ECO:0000259" key="8">
    <source>
        <dbReference type="PROSITE" id="PS50048"/>
    </source>
</evidence>
<dbReference type="AlphaFoldDB" id="A0A0D2AXM9"/>
<dbReference type="PROSITE" id="PS50048">
    <property type="entry name" value="ZN2_CY6_FUNGAL_2"/>
    <property type="match status" value="1"/>
</dbReference>
<dbReference type="InterPro" id="IPR052202">
    <property type="entry name" value="Yeast_MetPath_Reg"/>
</dbReference>
<dbReference type="GeneID" id="27337598"/>
<dbReference type="HOGENOM" id="CLU_015464_0_0_1"/>
<dbReference type="VEuPathDB" id="FungiDB:PV08_10515"/>
<evidence type="ECO:0000256" key="2">
    <source>
        <dbReference type="ARBA" id="ARBA00022723"/>
    </source>
</evidence>
<evidence type="ECO:0000256" key="3">
    <source>
        <dbReference type="ARBA" id="ARBA00022833"/>
    </source>
</evidence>
<evidence type="ECO:0000256" key="7">
    <source>
        <dbReference type="ARBA" id="ARBA00023242"/>
    </source>
</evidence>
<name>A0A0D2AXM9_9EURO</name>
<keyword evidence="4" id="KW-0805">Transcription regulation</keyword>
<dbReference type="SUPFAM" id="SSF57701">
    <property type="entry name" value="Zn2/Cys6 DNA-binding domain"/>
    <property type="match status" value="1"/>
</dbReference>
<keyword evidence="7" id="KW-0539">Nucleus</keyword>
<dbReference type="PROSITE" id="PS00463">
    <property type="entry name" value="ZN2_CY6_FUNGAL_1"/>
    <property type="match status" value="1"/>
</dbReference>
<dbReference type="GO" id="GO:0006351">
    <property type="term" value="P:DNA-templated transcription"/>
    <property type="evidence" value="ECO:0007669"/>
    <property type="project" value="InterPro"/>
</dbReference>
<organism evidence="9 10">
    <name type="scientific">Exophiala spinifera</name>
    <dbReference type="NCBI Taxonomy" id="91928"/>
    <lineage>
        <taxon>Eukaryota</taxon>
        <taxon>Fungi</taxon>
        <taxon>Dikarya</taxon>
        <taxon>Ascomycota</taxon>
        <taxon>Pezizomycotina</taxon>
        <taxon>Eurotiomycetes</taxon>
        <taxon>Chaetothyriomycetidae</taxon>
        <taxon>Chaetothyriales</taxon>
        <taxon>Herpotrichiellaceae</taxon>
        <taxon>Exophiala</taxon>
    </lineage>
</organism>
<keyword evidence="10" id="KW-1185">Reference proteome</keyword>
<dbReference type="CDD" id="cd00067">
    <property type="entry name" value="GAL4"/>
    <property type="match status" value="1"/>
</dbReference>
<dbReference type="Pfam" id="PF04082">
    <property type="entry name" value="Fungal_trans"/>
    <property type="match status" value="1"/>
</dbReference>